<evidence type="ECO:0000256" key="1">
    <source>
        <dbReference type="ARBA" id="ARBA00004651"/>
    </source>
</evidence>
<feature type="transmembrane region" description="Helical" evidence="6">
    <location>
        <begin position="108"/>
        <end position="129"/>
    </location>
</feature>
<keyword evidence="3 6" id="KW-0812">Transmembrane</keyword>
<sequence>MARQLLTRLRQYFRLKPFDLSTPAGIDRERNRVALLSMLTNAASKGTSMLLVFAGISWTLPYLGTERFGVWMTVLSLSVVLSFMDLGVGNALTNQISKAYVGPRQLLVEAYTGGLSVMAALALLVYFILRVADQFIPWELVFKTVNPAVLAEAEHALLVFYALFAVQLFSNAVLRAHAGMQKAYRANTLNILLALLAILLLHFAAQKKMDVDVLLTITLLPVCASGFLIFARQLYKGIYDPRCVTRSVREHGWPVLSVGGLFLILQIAAMVGWGADTLVISSIVGVGGVAAFAIAQRLFQFVSQPLSIINAPLWPAYANAHAQGNLAYVRQLFQRSLLITLGFASTMALLVACAAPWAIQHLSKSTVQLGVVFIVLYAMWTVIESVGNALGIFLNGIGVIRYQVIISSLFALIVLPLKISLTYHYGIEGLVFANICAYLLLVALPYIYLFRTKRISV</sequence>
<protein>
    <submittedName>
        <fullName evidence="7">Lipopolysaccharide biosynthesis protein</fullName>
    </submittedName>
</protein>
<evidence type="ECO:0000256" key="5">
    <source>
        <dbReference type="ARBA" id="ARBA00023136"/>
    </source>
</evidence>
<comment type="caution">
    <text evidence="7">The sequence shown here is derived from an EMBL/GenBank/DDBJ whole genome shotgun (WGS) entry which is preliminary data.</text>
</comment>
<keyword evidence="4 6" id="KW-1133">Transmembrane helix</keyword>
<dbReference type="InterPro" id="IPR050833">
    <property type="entry name" value="Poly_Biosynth_Transport"/>
</dbReference>
<dbReference type="RefSeq" id="WP_256765539.1">
    <property type="nucleotide sequence ID" value="NZ_JANIGO010000006.1"/>
</dbReference>
<keyword evidence="2" id="KW-1003">Cell membrane</keyword>
<accession>A0ABT1WJN7</accession>
<feature type="transmembrane region" description="Helical" evidence="6">
    <location>
        <begin position="365"/>
        <end position="383"/>
    </location>
</feature>
<keyword evidence="8" id="KW-1185">Reference proteome</keyword>
<comment type="subcellular location">
    <subcellularLocation>
        <location evidence="1">Cell membrane</location>
        <topology evidence="1">Multi-pass membrane protein</topology>
    </subcellularLocation>
</comment>
<evidence type="ECO:0000256" key="2">
    <source>
        <dbReference type="ARBA" id="ARBA00022475"/>
    </source>
</evidence>
<dbReference type="Proteomes" id="UP001204142">
    <property type="component" value="Unassembled WGS sequence"/>
</dbReference>
<evidence type="ECO:0000256" key="3">
    <source>
        <dbReference type="ARBA" id="ARBA00022692"/>
    </source>
</evidence>
<feature type="transmembrane region" description="Helical" evidence="6">
    <location>
        <begin position="186"/>
        <end position="205"/>
    </location>
</feature>
<keyword evidence="5 6" id="KW-0472">Membrane</keyword>
<dbReference type="PANTHER" id="PTHR30250:SF26">
    <property type="entry name" value="PSMA PROTEIN"/>
    <property type="match status" value="1"/>
</dbReference>
<name>A0ABT1WJN7_9BURK</name>
<proteinExistence type="predicted"/>
<feature type="transmembrane region" description="Helical" evidence="6">
    <location>
        <begin position="155"/>
        <end position="174"/>
    </location>
</feature>
<evidence type="ECO:0000313" key="8">
    <source>
        <dbReference type="Proteomes" id="UP001204142"/>
    </source>
</evidence>
<feature type="transmembrane region" description="Helical" evidence="6">
    <location>
        <begin position="279"/>
        <end position="299"/>
    </location>
</feature>
<feature type="transmembrane region" description="Helical" evidence="6">
    <location>
        <begin position="252"/>
        <end position="273"/>
    </location>
</feature>
<feature type="transmembrane region" description="Helical" evidence="6">
    <location>
        <begin position="404"/>
        <end position="425"/>
    </location>
</feature>
<feature type="transmembrane region" description="Helical" evidence="6">
    <location>
        <begin position="431"/>
        <end position="450"/>
    </location>
</feature>
<organism evidence="7 8">
    <name type="scientific">Limnobacter humi</name>
    <dbReference type="NCBI Taxonomy" id="1778671"/>
    <lineage>
        <taxon>Bacteria</taxon>
        <taxon>Pseudomonadati</taxon>
        <taxon>Pseudomonadota</taxon>
        <taxon>Betaproteobacteria</taxon>
        <taxon>Burkholderiales</taxon>
        <taxon>Burkholderiaceae</taxon>
        <taxon>Limnobacter</taxon>
    </lineage>
</organism>
<gene>
    <name evidence="7" type="ORF">NQT62_14935</name>
</gene>
<reference evidence="7 8" key="1">
    <citation type="submission" date="2022-07" db="EMBL/GenBank/DDBJ databases">
        <authorList>
            <person name="Xamxidin M."/>
            <person name="Wu M."/>
        </authorList>
    </citation>
    <scope>NUCLEOTIDE SEQUENCE [LARGE SCALE GENOMIC DNA]</scope>
    <source>
        <strain evidence="7 8">NBRC 111650</strain>
    </source>
</reference>
<dbReference type="EMBL" id="JANIGO010000006">
    <property type="protein sequence ID" value="MCQ8897735.1"/>
    <property type="molecule type" value="Genomic_DNA"/>
</dbReference>
<evidence type="ECO:0000313" key="7">
    <source>
        <dbReference type="EMBL" id="MCQ8897735.1"/>
    </source>
</evidence>
<evidence type="ECO:0000256" key="6">
    <source>
        <dbReference type="SAM" id="Phobius"/>
    </source>
</evidence>
<feature type="transmembrane region" description="Helical" evidence="6">
    <location>
        <begin position="68"/>
        <end position="88"/>
    </location>
</feature>
<feature type="transmembrane region" description="Helical" evidence="6">
    <location>
        <begin position="33"/>
        <end position="56"/>
    </location>
</feature>
<feature type="transmembrane region" description="Helical" evidence="6">
    <location>
        <begin position="211"/>
        <end position="231"/>
    </location>
</feature>
<dbReference type="PANTHER" id="PTHR30250">
    <property type="entry name" value="PST FAMILY PREDICTED COLANIC ACID TRANSPORTER"/>
    <property type="match status" value="1"/>
</dbReference>
<feature type="transmembrane region" description="Helical" evidence="6">
    <location>
        <begin position="337"/>
        <end position="359"/>
    </location>
</feature>
<evidence type="ECO:0000256" key="4">
    <source>
        <dbReference type="ARBA" id="ARBA00022989"/>
    </source>
</evidence>